<feature type="transmembrane region" description="Helical" evidence="1">
    <location>
        <begin position="61"/>
        <end position="79"/>
    </location>
</feature>
<dbReference type="RefSeq" id="WP_114066258.1">
    <property type="nucleotide sequence ID" value="NZ_CP030850.1"/>
</dbReference>
<dbReference type="AlphaFoldDB" id="A0A344TFQ2"/>
<evidence type="ECO:0000313" key="3">
    <source>
        <dbReference type="Proteomes" id="UP000251993"/>
    </source>
</evidence>
<dbReference type="Proteomes" id="UP000251993">
    <property type="component" value="Chromosome"/>
</dbReference>
<dbReference type="KEGG" id="run:DR864_06885"/>
<name>A0A344TFQ2_9BACT</name>
<organism evidence="2 3">
    <name type="scientific">Runella rosea</name>
    <dbReference type="NCBI Taxonomy" id="2259595"/>
    <lineage>
        <taxon>Bacteria</taxon>
        <taxon>Pseudomonadati</taxon>
        <taxon>Bacteroidota</taxon>
        <taxon>Cytophagia</taxon>
        <taxon>Cytophagales</taxon>
        <taxon>Spirosomataceae</taxon>
        <taxon>Runella</taxon>
    </lineage>
</organism>
<evidence type="ECO:0000256" key="1">
    <source>
        <dbReference type="SAM" id="Phobius"/>
    </source>
</evidence>
<dbReference type="Pfam" id="PF16316">
    <property type="entry name" value="DUF4956"/>
    <property type="match status" value="1"/>
</dbReference>
<keyword evidence="3" id="KW-1185">Reference proteome</keyword>
<gene>
    <name evidence="2" type="ORF">DR864_06885</name>
</gene>
<feature type="transmembrane region" description="Helical" evidence="1">
    <location>
        <begin position="6"/>
        <end position="28"/>
    </location>
</feature>
<dbReference type="EMBL" id="CP030850">
    <property type="protein sequence ID" value="AXE17473.1"/>
    <property type="molecule type" value="Genomic_DNA"/>
</dbReference>
<keyword evidence="1" id="KW-0472">Membrane</keyword>
<evidence type="ECO:0000313" key="2">
    <source>
        <dbReference type="EMBL" id="AXE17473.1"/>
    </source>
</evidence>
<feature type="transmembrane region" description="Helical" evidence="1">
    <location>
        <begin position="86"/>
        <end position="103"/>
    </location>
</feature>
<proteinExistence type="predicted"/>
<keyword evidence="1" id="KW-1133">Transmembrane helix</keyword>
<dbReference type="InterPro" id="IPR032531">
    <property type="entry name" value="DUF4956"/>
</dbReference>
<dbReference type="OrthoDB" id="154078at2"/>
<feature type="transmembrane region" description="Helical" evidence="1">
    <location>
        <begin position="37"/>
        <end position="55"/>
    </location>
</feature>
<keyword evidence="1" id="KW-0812">Transmembrane</keyword>
<accession>A0A344TFQ2</accession>
<reference evidence="2 3" key="1">
    <citation type="submission" date="2018-07" db="EMBL/GenBank/DDBJ databases">
        <title>Genome sequencing of Runella.</title>
        <authorList>
            <person name="Baek M.-G."/>
            <person name="Yi H."/>
        </authorList>
    </citation>
    <scope>NUCLEOTIDE SEQUENCE [LARGE SCALE GENOMIC DNA]</scope>
    <source>
        <strain evidence="2 3">HYN0085</strain>
    </source>
</reference>
<protein>
    <submittedName>
        <fullName evidence="2">DUF4956 domain-containing protein</fullName>
    </submittedName>
</protein>
<sequence length="189" mass="22112">MSNVLLHELIFQIGLDVFSMAILLWLIYYPIYRNREFIFSFFAFNLIIFSVTYLINKVEVSMGAAFGLFAVFSMLRYRTEGITMRNMTYLFLSIALGLIHGLSANSVGITAILTTVMLFLTFLFDGDFVFPREYSKEIMYDKISLTTAARREELMADLRDRTGLKIIRIEIDKLDFLHDMAFLRIYYYL</sequence>